<dbReference type="HOGENOM" id="CLU_2803746_0_0_10"/>
<organism evidence="1 2">
    <name type="scientific">Bacteroides xylanisolvens XB1A</name>
    <dbReference type="NCBI Taxonomy" id="657309"/>
    <lineage>
        <taxon>Bacteria</taxon>
        <taxon>Pseudomonadati</taxon>
        <taxon>Bacteroidota</taxon>
        <taxon>Bacteroidia</taxon>
        <taxon>Bacteroidales</taxon>
        <taxon>Bacteroidaceae</taxon>
        <taxon>Bacteroides</taxon>
    </lineage>
</organism>
<dbReference type="EMBL" id="FP929033">
    <property type="protein sequence ID" value="CBK67000.1"/>
    <property type="molecule type" value="Genomic_DNA"/>
</dbReference>
<sequence length="67" mass="7775">MKEYLKCGKNSQLPVIDKPHINGGFPFKETVCSDSRQGICNKKGEKTYQVLEFLLPIFLRRNKDMEL</sequence>
<evidence type="ECO:0000313" key="2">
    <source>
        <dbReference type="Proteomes" id="UP000008795"/>
    </source>
</evidence>
<name>D6CXU8_9BACE</name>
<dbReference type="AlphaFoldDB" id="D6CXU8"/>
<reference evidence="1 2" key="2">
    <citation type="submission" date="2010-03" db="EMBL/GenBank/DDBJ databases">
        <authorList>
            <person name="Pajon A."/>
        </authorList>
    </citation>
    <scope>NUCLEOTIDE SEQUENCE [LARGE SCALE GENOMIC DNA]</scope>
    <source>
        <strain evidence="1 2">XB1A</strain>
    </source>
</reference>
<accession>D6CXU8</accession>
<reference evidence="1 2" key="1">
    <citation type="submission" date="2010-03" db="EMBL/GenBank/DDBJ databases">
        <title>The genome sequence of Bacteriodes xylanisolvens XB1A.</title>
        <authorList>
            <consortium name="metaHIT consortium -- http://www.metahit.eu/"/>
            <person name="Pajon A."/>
            <person name="Turner K."/>
            <person name="Parkhill J."/>
            <person name="Bernalier A."/>
        </authorList>
    </citation>
    <scope>NUCLEOTIDE SEQUENCE [LARGE SCALE GENOMIC DNA]</scope>
    <source>
        <strain evidence="1 2">XB1A</strain>
    </source>
</reference>
<protein>
    <submittedName>
        <fullName evidence="1">Uncharacterized protein</fullName>
    </submittedName>
</protein>
<dbReference type="KEGG" id="bxy:BXY_19040"/>
<proteinExistence type="predicted"/>
<gene>
    <name evidence="1" type="ORF">BXY_19040</name>
</gene>
<dbReference type="Proteomes" id="UP000008795">
    <property type="component" value="Chromosome"/>
</dbReference>
<evidence type="ECO:0000313" key="1">
    <source>
        <dbReference type="EMBL" id="CBK67000.1"/>
    </source>
</evidence>